<evidence type="ECO:0000256" key="2">
    <source>
        <dbReference type="SAM" id="Phobius"/>
    </source>
</evidence>
<accession>A0A9X0R085</accession>
<sequence length="491" mass="52404">MTVLAMIDLLRDWQVLLLAASTVLTLGLAVLLWLRLRRLRLAPPAVAPVVDLLAAPREAMVLTPALMRQAFRNGLSEYRQAVAGSSNPYLVPWVLAVGTRGGGTSALCAAGGSARPPAAVPDPATGKPLGCAWWFYDRAVVIDVAGEAFADLRGDRLSDGAWIALLEELTRARDGLPLDGILLTLPVPDLAGPEALPAATLAAKAAEIHTRLWQVQKVTGLTLPVWLVLTMGDAIPGFQHLLAALPPEAQDSAFGWSSPYPLEASFQPTWIGEAMDSMQDAAAAAGLELGAAGAGEETAAAAMRLPVELDHLRGPLATFLGVLFRQTGYQESLFFRGLWLSGAVGPAVAAEQPPPLGFVRGCCSRRSSPSATCRGRCRAGRCCRVAAGRSGAAPWRRRRRCSPWCCGPASARWGGCTPASPRRCGRSRARWRRRRRPPPAPRRPRAPVRWRRSAASPGSAPAGRTRSGRSPRWTPPQIGCAPRWPLATGGW</sequence>
<feature type="domain" description="Type VI secretion system component TssM1 N-terminal" evidence="3">
    <location>
        <begin position="160"/>
        <end position="345"/>
    </location>
</feature>
<evidence type="ECO:0000259" key="3">
    <source>
        <dbReference type="Pfam" id="PF14331"/>
    </source>
</evidence>
<evidence type="ECO:0000313" key="4">
    <source>
        <dbReference type="EMBL" id="MBC4016357.1"/>
    </source>
</evidence>
<protein>
    <recommendedName>
        <fullName evidence="3">Type VI secretion system component TssM1 N-terminal domain-containing protein</fullName>
    </recommendedName>
</protein>
<keyword evidence="5" id="KW-1185">Reference proteome</keyword>
<gene>
    <name evidence="4" type="ORF">H7965_13615</name>
</gene>
<dbReference type="PANTHER" id="PTHR36153:SF1">
    <property type="entry name" value="TYPE VI SECRETION SYSTEM COMPONENT TSSM1"/>
    <property type="match status" value="1"/>
</dbReference>
<dbReference type="RefSeq" id="WP_186771127.1">
    <property type="nucleotide sequence ID" value="NZ_JACOMF010000014.1"/>
</dbReference>
<keyword evidence="2" id="KW-0812">Transmembrane</keyword>
<dbReference type="PANTHER" id="PTHR36153">
    <property type="entry name" value="INNER MEMBRANE PROTEIN-RELATED"/>
    <property type="match status" value="1"/>
</dbReference>
<evidence type="ECO:0000256" key="1">
    <source>
        <dbReference type="SAM" id="MobiDB-lite"/>
    </source>
</evidence>
<keyword evidence="2" id="KW-1133">Transmembrane helix</keyword>
<name>A0A9X0R085_9PROT</name>
<dbReference type="InterPro" id="IPR025743">
    <property type="entry name" value="TssM1_N"/>
</dbReference>
<keyword evidence="2" id="KW-0472">Membrane</keyword>
<feature type="compositionally biased region" description="Low complexity" evidence="1">
    <location>
        <begin position="453"/>
        <end position="464"/>
    </location>
</feature>
<evidence type="ECO:0000313" key="5">
    <source>
        <dbReference type="Proteomes" id="UP000600101"/>
    </source>
</evidence>
<dbReference type="Pfam" id="PF14331">
    <property type="entry name" value="IcmF-related_N"/>
    <property type="match status" value="1"/>
</dbReference>
<feature type="compositionally biased region" description="Basic residues" evidence="1">
    <location>
        <begin position="423"/>
        <end position="452"/>
    </location>
</feature>
<organism evidence="4 5">
    <name type="scientific">Siccirubricoccus deserti</name>
    <dbReference type="NCBI Taxonomy" id="2013562"/>
    <lineage>
        <taxon>Bacteria</taxon>
        <taxon>Pseudomonadati</taxon>
        <taxon>Pseudomonadota</taxon>
        <taxon>Alphaproteobacteria</taxon>
        <taxon>Acetobacterales</taxon>
        <taxon>Roseomonadaceae</taxon>
        <taxon>Siccirubricoccus</taxon>
    </lineage>
</organism>
<dbReference type="InterPro" id="IPR053156">
    <property type="entry name" value="T6SS_TssM-like"/>
</dbReference>
<dbReference type="Proteomes" id="UP000600101">
    <property type="component" value="Unassembled WGS sequence"/>
</dbReference>
<dbReference type="AlphaFoldDB" id="A0A9X0R085"/>
<feature type="region of interest" description="Disordered" evidence="1">
    <location>
        <begin position="416"/>
        <end position="481"/>
    </location>
</feature>
<comment type="caution">
    <text evidence="4">The sequence shown here is derived from an EMBL/GenBank/DDBJ whole genome shotgun (WGS) entry which is preliminary data.</text>
</comment>
<dbReference type="EMBL" id="JACOMF010000014">
    <property type="protein sequence ID" value="MBC4016357.1"/>
    <property type="molecule type" value="Genomic_DNA"/>
</dbReference>
<reference evidence="4" key="1">
    <citation type="submission" date="2020-08" db="EMBL/GenBank/DDBJ databases">
        <authorList>
            <person name="Hu Y."/>
            <person name="Nguyen S.V."/>
            <person name="Li F."/>
            <person name="Fanning S."/>
        </authorList>
    </citation>
    <scope>NUCLEOTIDE SEQUENCE</scope>
    <source>
        <strain evidence="4">SYSU D8009</strain>
    </source>
</reference>
<feature type="transmembrane region" description="Helical" evidence="2">
    <location>
        <begin position="13"/>
        <end position="34"/>
    </location>
</feature>
<proteinExistence type="predicted"/>